<dbReference type="GO" id="GO:0045892">
    <property type="term" value="P:negative regulation of DNA-templated transcription"/>
    <property type="evidence" value="ECO:0007669"/>
    <property type="project" value="TreeGrafter"/>
</dbReference>
<keyword evidence="2" id="KW-0238">DNA-binding</keyword>
<dbReference type="PROSITE" id="PS51077">
    <property type="entry name" value="HTH_ICLR"/>
    <property type="match status" value="1"/>
</dbReference>
<feature type="domain" description="HTH iclR-type" evidence="4">
    <location>
        <begin position="18"/>
        <end position="80"/>
    </location>
</feature>
<dbReference type="Gene3D" id="3.30.450.40">
    <property type="match status" value="1"/>
</dbReference>
<dbReference type="Gene3D" id="1.10.10.10">
    <property type="entry name" value="Winged helix-like DNA-binding domain superfamily/Winged helix DNA-binding domain"/>
    <property type="match status" value="1"/>
</dbReference>
<evidence type="ECO:0000313" key="7">
    <source>
        <dbReference type="Proteomes" id="UP000636264"/>
    </source>
</evidence>
<dbReference type="SMART" id="SM00346">
    <property type="entry name" value="HTH_ICLR"/>
    <property type="match status" value="1"/>
</dbReference>
<feature type="domain" description="IclR-ED" evidence="5">
    <location>
        <begin position="81"/>
        <end position="265"/>
    </location>
</feature>
<evidence type="ECO:0000313" key="6">
    <source>
        <dbReference type="EMBL" id="GGA77123.1"/>
    </source>
</evidence>
<dbReference type="Pfam" id="PF01614">
    <property type="entry name" value="IclR_C"/>
    <property type="match status" value="1"/>
</dbReference>
<keyword evidence="7" id="KW-1185">Reference proteome</keyword>
<dbReference type="PANTHER" id="PTHR30136">
    <property type="entry name" value="HELIX-TURN-HELIX TRANSCRIPTIONAL REGULATOR, ICLR FAMILY"/>
    <property type="match status" value="1"/>
</dbReference>
<dbReference type="InterPro" id="IPR036388">
    <property type="entry name" value="WH-like_DNA-bd_sf"/>
</dbReference>
<dbReference type="SUPFAM" id="SSF46785">
    <property type="entry name" value="Winged helix' DNA-binding domain"/>
    <property type="match status" value="1"/>
</dbReference>
<comment type="caution">
    <text evidence="6">The sequence shown here is derived from an EMBL/GenBank/DDBJ whole genome shotgun (WGS) entry which is preliminary data.</text>
</comment>
<evidence type="ECO:0000259" key="4">
    <source>
        <dbReference type="PROSITE" id="PS51077"/>
    </source>
</evidence>
<dbReference type="GO" id="GO:0003700">
    <property type="term" value="F:DNA-binding transcription factor activity"/>
    <property type="evidence" value="ECO:0007669"/>
    <property type="project" value="TreeGrafter"/>
</dbReference>
<dbReference type="InterPro" id="IPR005471">
    <property type="entry name" value="Tscrpt_reg_IclR_N"/>
</dbReference>
<dbReference type="AlphaFoldDB" id="A0A916RYY8"/>
<dbReference type="InterPro" id="IPR036390">
    <property type="entry name" value="WH_DNA-bd_sf"/>
</dbReference>
<sequence length="269" mass="29301">MSEVVEPDVSDQERPYRIAVLDKAMLVLDTFVRHGPVLSLGEISALTGINVSTTMRLLVNLRYHGMVARSEDNGKYSLGYRLLTFADAARGRSSLVEFALPAMRDLTREFNETSVLSVRSGDHRIDLEQVVGNQTVRRVLTLGQPKSLYSGAASRVLLAGFSAKELQSYLERVPLVKIATDTIIDPEVLKASLIEIRASGYAWSKQEQADNSGAGVVAPILGVRGEIIAALGISVPQFRFTNELRDRLIPAVKKAAESVSARISMSTGT</sequence>
<evidence type="ECO:0000256" key="1">
    <source>
        <dbReference type="ARBA" id="ARBA00023015"/>
    </source>
</evidence>
<evidence type="ECO:0000256" key="2">
    <source>
        <dbReference type="ARBA" id="ARBA00023125"/>
    </source>
</evidence>
<dbReference type="InterPro" id="IPR029016">
    <property type="entry name" value="GAF-like_dom_sf"/>
</dbReference>
<dbReference type="EMBL" id="BMIF01000012">
    <property type="protein sequence ID" value="GGA77123.1"/>
    <property type="molecule type" value="Genomic_DNA"/>
</dbReference>
<keyword evidence="1" id="KW-0805">Transcription regulation</keyword>
<evidence type="ECO:0000259" key="5">
    <source>
        <dbReference type="PROSITE" id="PS51078"/>
    </source>
</evidence>
<accession>A0A916RYY8</accession>
<dbReference type="InterPro" id="IPR014757">
    <property type="entry name" value="Tscrpt_reg_IclR_C"/>
</dbReference>
<proteinExistence type="predicted"/>
<dbReference type="PROSITE" id="PS51078">
    <property type="entry name" value="ICLR_ED"/>
    <property type="match status" value="1"/>
</dbReference>
<dbReference type="PANTHER" id="PTHR30136:SF35">
    <property type="entry name" value="HTH-TYPE TRANSCRIPTIONAL REGULATOR RV1719"/>
    <property type="match status" value="1"/>
</dbReference>
<evidence type="ECO:0000256" key="3">
    <source>
        <dbReference type="ARBA" id="ARBA00023163"/>
    </source>
</evidence>
<dbReference type="InterPro" id="IPR050707">
    <property type="entry name" value="HTH_MetabolicPath_Reg"/>
</dbReference>
<reference evidence="6" key="1">
    <citation type="journal article" date="2014" name="Int. J. Syst. Evol. Microbiol.">
        <title>Complete genome sequence of Corynebacterium casei LMG S-19264T (=DSM 44701T), isolated from a smear-ripened cheese.</title>
        <authorList>
            <consortium name="US DOE Joint Genome Institute (JGI-PGF)"/>
            <person name="Walter F."/>
            <person name="Albersmeier A."/>
            <person name="Kalinowski J."/>
            <person name="Ruckert C."/>
        </authorList>
    </citation>
    <scope>NUCLEOTIDE SEQUENCE</scope>
    <source>
        <strain evidence="6">CGMCC 1.15320</strain>
    </source>
</reference>
<dbReference type="Proteomes" id="UP000636264">
    <property type="component" value="Unassembled WGS sequence"/>
</dbReference>
<keyword evidence="3" id="KW-0804">Transcription</keyword>
<gene>
    <name evidence="6" type="ORF">GCM10011385_34040</name>
</gene>
<dbReference type="RefSeq" id="WP_188722298.1">
    <property type="nucleotide sequence ID" value="NZ_BMIF01000012.1"/>
</dbReference>
<dbReference type="Pfam" id="PF09339">
    <property type="entry name" value="HTH_IclR"/>
    <property type="match status" value="1"/>
</dbReference>
<name>A0A916RYY8_9HYPH</name>
<reference evidence="6" key="2">
    <citation type="submission" date="2020-09" db="EMBL/GenBank/DDBJ databases">
        <authorList>
            <person name="Sun Q."/>
            <person name="Zhou Y."/>
        </authorList>
    </citation>
    <scope>NUCLEOTIDE SEQUENCE</scope>
    <source>
        <strain evidence="6">CGMCC 1.15320</strain>
    </source>
</reference>
<organism evidence="6 7">
    <name type="scientific">Nitratireductor aestuarii</name>
    <dbReference type="NCBI Taxonomy" id="1735103"/>
    <lineage>
        <taxon>Bacteria</taxon>
        <taxon>Pseudomonadati</taxon>
        <taxon>Pseudomonadota</taxon>
        <taxon>Alphaproteobacteria</taxon>
        <taxon>Hyphomicrobiales</taxon>
        <taxon>Phyllobacteriaceae</taxon>
        <taxon>Nitratireductor</taxon>
    </lineage>
</organism>
<dbReference type="SUPFAM" id="SSF55781">
    <property type="entry name" value="GAF domain-like"/>
    <property type="match status" value="1"/>
</dbReference>
<dbReference type="GO" id="GO:0003677">
    <property type="term" value="F:DNA binding"/>
    <property type="evidence" value="ECO:0007669"/>
    <property type="project" value="UniProtKB-KW"/>
</dbReference>
<protein>
    <submittedName>
        <fullName evidence="6">IclR family transcriptional regulator</fullName>
    </submittedName>
</protein>